<dbReference type="InterPro" id="IPR050097">
    <property type="entry name" value="Ferredoxin-NADP_redctase_2"/>
</dbReference>
<dbReference type="PROSITE" id="PS00573">
    <property type="entry name" value="PYRIDINE_REDOX_2"/>
    <property type="match status" value="1"/>
</dbReference>
<evidence type="ECO:0000256" key="1">
    <source>
        <dbReference type="ARBA" id="ARBA00022630"/>
    </source>
</evidence>
<dbReference type="GO" id="GO:0005737">
    <property type="term" value="C:cytoplasm"/>
    <property type="evidence" value="ECO:0007669"/>
    <property type="project" value="InterPro"/>
</dbReference>
<reference evidence="9 10" key="1">
    <citation type="journal article" date="2016" name="Nat. Commun.">
        <title>Thousands of microbial genomes shed light on interconnected biogeochemical processes in an aquifer system.</title>
        <authorList>
            <person name="Anantharaman K."/>
            <person name="Brown C.T."/>
            <person name="Hug L.A."/>
            <person name="Sharon I."/>
            <person name="Castelle C.J."/>
            <person name="Probst A.J."/>
            <person name="Thomas B.C."/>
            <person name="Singh A."/>
            <person name="Wilkins M.J."/>
            <person name="Karaoz U."/>
            <person name="Brodie E.L."/>
            <person name="Williams K.H."/>
            <person name="Hubbard S.S."/>
            <person name="Banfield J.F."/>
        </authorList>
    </citation>
    <scope>NUCLEOTIDE SEQUENCE [LARGE SCALE GENOMIC DNA]</scope>
</reference>
<dbReference type="PRINTS" id="PR00469">
    <property type="entry name" value="PNDRDTASEII"/>
</dbReference>
<evidence type="ECO:0000259" key="8">
    <source>
        <dbReference type="Pfam" id="PF07992"/>
    </source>
</evidence>
<name>A0A1F8DJU0_9BACT</name>
<sequence length="320" mass="34268">MDTQIFAPKPTSPEGPWDTIIIGSGPAGFTAAIYTTRGAASTLILGGEVWGGQLMLTTTVDNFPGFPEGVLGPKLMEDMRIQAQRFGAQFQEVSVESVDLTKKPFEITAGGKTYQSRSIIITTGALTAWLTAPGVRELIGKGVSSCAPCDAPFFKDKTVAVVGGGDSAMEEASVLTKYASEVTIIHRREEFRASAAMQEKVKSDPKIKILWNTEVEEAVGSGKLEKLILKNNKTGQTSELIVDGLFVAIGHKPDSDIFAGKLERDEKGYIEYKTDHCGTSVKGVFAAGDVVDKRYKQAVVSAGMGCIAAMEALKYLEEEG</sequence>
<dbReference type="EC" id="1.8.1.9" evidence="6"/>
<evidence type="ECO:0000313" key="10">
    <source>
        <dbReference type="Proteomes" id="UP000177596"/>
    </source>
</evidence>
<dbReference type="Proteomes" id="UP000177596">
    <property type="component" value="Unassembled WGS sequence"/>
</dbReference>
<accession>A0A1F8DJU0</accession>
<dbReference type="GO" id="GO:0004791">
    <property type="term" value="F:thioredoxin-disulfide reductase (NADPH) activity"/>
    <property type="evidence" value="ECO:0007669"/>
    <property type="project" value="UniProtKB-UniRule"/>
</dbReference>
<evidence type="ECO:0000256" key="5">
    <source>
        <dbReference type="ARBA" id="ARBA00023284"/>
    </source>
</evidence>
<evidence type="ECO:0000256" key="4">
    <source>
        <dbReference type="ARBA" id="ARBA00023157"/>
    </source>
</evidence>
<keyword evidence="3 6" id="KW-0560">Oxidoreductase</keyword>
<organism evidence="9 10">
    <name type="scientific">Candidatus Woesebacteria bacterium RIFOXYD1_FULL_43_18</name>
    <dbReference type="NCBI Taxonomy" id="1802551"/>
    <lineage>
        <taxon>Bacteria</taxon>
        <taxon>Candidatus Woeseibacteriota</taxon>
    </lineage>
</organism>
<comment type="catalytic activity">
    <reaction evidence="6">
        <text>[thioredoxin]-dithiol + NADP(+) = [thioredoxin]-disulfide + NADPH + H(+)</text>
        <dbReference type="Rhea" id="RHEA:20345"/>
        <dbReference type="Rhea" id="RHEA-COMP:10698"/>
        <dbReference type="Rhea" id="RHEA-COMP:10700"/>
        <dbReference type="ChEBI" id="CHEBI:15378"/>
        <dbReference type="ChEBI" id="CHEBI:29950"/>
        <dbReference type="ChEBI" id="CHEBI:50058"/>
        <dbReference type="ChEBI" id="CHEBI:57783"/>
        <dbReference type="ChEBI" id="CHEBI:58349"/>
        <dbReference type="EC" id="1.8.1.9"/>
    </reaction>
</comment>
<feature type="domain" description="FAD/NAD(P)-binding" evidence="8">
    <location>
        <begin position="18"/>
        <end position="305"/>
    </location>
</feature>
<dbReference type="SUPFAM" id="SSF51905">
    <property type="entry name" value="FAD/NAD(P)-binding domain"/>
    <property type="match status" value="1"/>
</dbReference>
<keyword evidence="7" id="KW-0521">NADP</keyword>
<dbReference type="PANTHER" id="PTHR48105">
    <property type="entry name" value="THIOREDOXIN REDUCTASE 1-RELATED-RELATED"/>
    <property type="match status" value="1"/>
</dbReference>
<keyword evidence="2 6" id="KW-0274">FAD</keyword>
<comment type="caution">
    <text evidence="9">The sequence shown here is derived from an EMBL/GenBank/DDBJ whole genome shotgun (WGS) entry which is preliminary data.</text>
</comment>
<protein>
    <recommendedName>
        <fullName evidence="6">Thioredoxin reductase</fullName>
        <ecNumber evidence="6">1.8.1.9</ecNumber>
    </recommendedName>
</protein>
<evidence type="ECO:0000256" key="6">
    <source>
        <dbReference type="RuleBase" id="RU003880"/>
    </source>
</evidence>
<dbReference type="Pfam" id="PF07992">
    <property type="entry name" value="Pyr_redox_2"/>
    <property type="match status" value="1"/>
</dbReference>
<evidence type="ECO:0000256" key="7">
    <source>
        <dbReference type="RuleBase" id="RU003881"/>
    </source>
</evidence>
<keyword evidence="4" id="KW-1015">Disulfide bond</keyword>
<dbReference type="InterPro" id="IPR023753">
    <property type="entry name" value="FAD/NAD-binding_dom"/>
</dbReference>
<keyword evidence="5 6" id="KW-0676">Redox-active center</keyword>
<dbReference type="AlphaFoldDB" id="A0A1F8DJU0"/>
<comment type="cofactor">
    <cofactor evidence="7">
        <name>FAD</name>
        <dbReference type="ChEBI" id="CHEBI:57692"/>
    </cofactor>
    <text evidence="7">Binds 1 FAD per subunit.</text>
</comment>
<evidence type="ECO:0000313" key="9">
    <source>
        <dbReference type="EMBL" id="OGM88702.1"/>
    </source>
</evidence>
<dbReference type="GO" id="GO:0019430">
    <property type="term" value="P:removal of superoxide radicals"/>
    <property type="evidence" value="ECO:0007669"/>
    <property type="project" value="UniProtKB-UniRule"/>
</dbReference>
<gene>
    <name evidence="9" type="ORF">A2573_01325</name>
</gene>
<comment type="similarity">
    <text evidence="6">Belongs to the class-II pyridine nucleotide-disulfide oxidoreductase family.</text>
</comment>
<dbReference type="InterPro" id="IPR008255">
    <property type="entry name" value="Pyr_nucl-diS_OxRdtase_2_AS"/>
</dbReference>
<evidence type="ECO:0000256" key="2">
    <source>
        <dbReference type="ARBA" id="ARBA00022827"/>
    </source>
</evidence>
<proteinExistence type="inferred from homology"/>
<keyword evidence="1 6" id="KW-0285">Flavoprotein</keyword>
<dbReference type="EMBL" id="MGIL01000006">
    <property type="protein sequence ID" value="OGM88702.1"/>
    <property type="molecule type" value="Genomic_DNA"/>
</dbReference>
<dbReference type="PRINTS" id="PR00368">
    <property type="entry name" value="FADPNR"/>
</dbReference>
<comment type="subunit">
    <text evidence="6">Homodimer.</text>
</comment>
<dbReference type="NCBIfam" id="TIGR01292">
    <property type="entry name" value="TRX_reduct"/>
    <property type="match status" value="1"/>
</dbReference>
<dbReference type="InterPro" id="IPR005982">
    <property type="entry name" value="Thioredox_Rdtase"/>
</dbReference>
<dbReference type="Gene3D" id="3.50.50.60">
    <property type="entry name" value="FAD/NAD(P)-binding domain"/>
    <property type="match status" value="2"/>
</dbReference>
<evidence type="ECO:0000256" key="3">
    <source>
        <dbReference type="ARBA" id="ARBA00023002"/>
    </source>
</evidence>
<dbReference type="InterPro" id="IPR036188">
    <property type="entry name" value="FAD/NAD-bd_sf"/>
</dbReference>